<feature type="region of interest" description="Disordered" evidence="10">
    <location>
        <begin position="1196"/>
        <end position="1217"/>
    </location>
</feature>
<protein>
    <recommendedName>
        <fullName evidence="7">Autophagy-related protein 1</fullName>
    </recommendedName>
</protein>
<dbReference type="OrthoDB" id="504170at2759"/>
<keyword evidence="14" id="KW-1185">Reference proteome</keyword>
<proteinExistence type="inferred from homology"/>
<feature type="compositionally biased region" description="Acidic residues" evidence="10">
    <location>
        <begin position="1"/>
        <end position="10"/>
    </location>
</feature>
<feature type="domain" description="Protein kinase" evidence="12">
    <location>
        <begin position="288"/>
        <end position="573"/>
    </location>
</feature>
<dbReference type="FunFam" id="3.30.200.20:FF:000470">
    <property type="entry name" value="Serine/threonine-protein kinase RAD53"/>
    <property type="match status" value="1"/>
</dbReference>
<evidence type="ECO:0000313" key="14">
    <source>
        <dbReference type="Proteomes" id="UP000241462"/>
    </source>
</evidence>
<feature type="region of interest" description="Disordered" evidence="10">
    <location>
        <begin position="605"/>
        <end position="653"/>
    </location>
</feature>
<keyword evidence="6" id="KW-0072">Autophagy</keyword>
<evidence type="ECO:0000256" key="6">
    <source>
        <dbReference type="ARBA" id="ARBA00023006"/>
    </source>
</evidence>
<evidence type="ECO:0000256" key="5">
    <source>
        <dbReference type="ARBA" id="ARBA00022840"/>
    </source>
</evidence>
<keyword evidence="9" id="KW-0175">Coiled coil</keyword>
<dbReference type="SMART" id="SM00220">
    <property type="entry name" value="S_TKc"/>
    <property type="match status" value="1"/>
</dbReference>
<dbReference type="InterPro" id="IPR000253">
    <property type="entry name" value="FHA_dom"/>
</dbReference>
<reference evidence="13 14" key="1">
    <citation type="journal article" date="2018" name="Mycol. Prog.">
        <title>Coniella lustricola, a new species from submerged detritus.</title>
        <authorList>
            <person name="Raudabaugh D.B."/>
            <person name="Iturriaga T."/>
            <person name="Carver A."/>
            <person name="Mondo S."/>
            <person name="Pangilinan J."/>
            <person name="Lipzen A."/>
            <person name="He G."/>
            <person name="Amirebrahimi M."/>
            <person name="Grigoriev I.V."/>
            <person name="Miller A.N."/>
        </authorList>
    </citation>
    <scope>NUCLEOTIDE SEQUENCE [LARGE SCALE GENOMIC DNA]</scope>
    <source>
        <strain evidence="13 14">B22-T-1</strain>
    </source>
</reference>
<feature type="domain" description="FHA" evidence="11">
    <location>
        <begin position="113"/>
        <end position="166"/>
    </location>
</feature>
<dbReference type="InterPro" id="IPR008984">
    <property type="entry name" value="SMAD_FHA_dom_sf"/>
</dbReference>
<dbReference type="PROSITE" id="PS00107">
    <property type="entry name" value="PROTEIN_KINASE_ATP"/>
    <property type="match status" value="1"/>
</dbReference>
<evidence type="ECO:0000256" key="4">
    <source>
        <dbReference type="ARBA" id="ARBA00022741"/>
    </source>
</evidence>
<dbReference type="STRING" id="2025994.A0A2T2ZT26"/>
<feature type="compositionally biased region" description="Polar residues" evidence="10">
    <location>
        <begin position="738"/>
        <end position="754"/>
    </location>
</feature>
<feature type="compositionally biased region" description="Basic and acidic residues" evidence="10">
    <location>
        <begin position="609"/>
        <end position="618"/>
    </location>
</feature>
<evidence type="ECO:0000256" key="10">
    <source>
        <dbReference type="SAM" id="MobiDB-lite"/>
    </source>
</evidence>
<dbReference type="AlphaFoldDB" id="A0A2T2ZT26"/>
<evidence type="ECO:0000313" key="13">
    <source>
        <dbReference type="EMBL" id="PSR75728.1"/>
    </source>
</evidence>
<evidence type="ECO:0000256" key="7">
    <source>
        <dbReference type="ARBA" id="ARBA00030237"/>
    </source>
</evidence>
<dbReference type="EMBL" id="KZ678748">
    <property type="protein sequence ID" value="PSR75728.1"/>
    <property type="molecule type" value="Genomic_DNA"/>
</dbReference>
<dbReference type="InterPro" id="IPR045269">
    <property type="entry name" value="Atg1-like"/>
</dbReference>
<dbReference type="SUPFAM" id="SSF49879">
    <property type="entry name" value="SMAD/FHA domain"/>
    <property type="match status" value="1"/>
</dbReference>
<dbReference type="GO" id="GO:0010506">
    <property type="term" value="P:regulation of autophagy"/>
    <property type="evidence" value="ECO:0007669"/>
    <property type="project" value="InterPro"/>
</dbReference>
<dbReference type="InterPro" id="IPR000719">
    <property type="entry name" value="Prot_kinase_dom"/>
</dbReference>
<dbReference type="Proteomes" id="UP000241462">
    <property type="component" value="Unassembled WGS sequence"/>
</dbReference>
<feature type="binding site" evidence="8">
    <location>
        <position position="317"/>
    </location>
    <ligand>
        <name>ATP</name>
        <dbReference type="ChEBI" id="CHEBI:30616"/>
    </ligand>
</feature>
<evidence type="ECO:0000256" key="1">
    <source>
        <dbReference type="ARBA" id="ARBA00004623"/>
    </source>
</evidence>
<organism evidence="13 14">
    <name type="scientific">Coniella lustricola</name>
    <dbReference type="NCBI Taxonomy" id="2025994"/>
    <lineage>
        <taxon>Eukaryota</taxon>
        <taxon>Fungi</taxon>
        <taxon>Dikarya</taxon>
        <taxon>Ascomycota</taxon>
        <taxon>Pezizomycotina</taxon>
        <taxon>Sordariomycetes</taxon>
        <taxon>Sordariomycetidae</taxon>
        <taxon>Diaporthales</taxon>
        <taxon>Schizoparmaceae</taxon>
        <taxon>Coniella</taxon>
    </lineage>
</organism>
<dbReference type="GO" id="GO:0006914">
    <property type="term" value="P:autophagy"/>
    <property type="evidence" value="ECO:0007669"/>
    <property type="project" value="UniProtKB-KW"/>
</dbReference>
<comment type="subcellular location">
    <subcellularLocation>
        <location evidence="1">Preautophagosomal structure membrane</location>
        <topology evidence="1">Peripheral membrane protein</topology>
    </subcellularLocation>
</comment>
<dbReference type="GO" id="GO:0005524">
    <property type="term" value="F:ATP binding"/>
    <property type="evidence" value="ECO:0007669"/>
    <property type="project" value="UniProtKB-UniRule"/>
</dbReference>
<feature type="region of interest" description="Disordered" evidence="10">
    <location>
        <begin position="1"/>
        <end position="33"/>
    </location>
</feature>
<dbReference type="PROSITE" id="PS50006">
    <property type="entry name" value="FHA_DOMAIN"/>
    <property type="match status" value="1"/>
</dbReference>
<feature type="coiled-coil region" evidence="9">
    <location>
        <begin position="210"/>
        <end position="237"/>
    </location>
</feature>
<feature type="region of interest" description="Disordered" evidence="10">
    <location>
        <begin position="706"/>
        <end position="754"/>
    </location>
</feature>
<feature type="compositionally biased region" description="Polar residues" evidence="10">
    <location>
        <begin position="706"/>
        <end position="721"/>
    </location>
</feature>
<evidence type="ECO:0000256" key="3">
    <source>
        <dbReference type="ARBA" id="ARBA00022448"/>
    </source>
</evidence>
<dbReference type="InterPro" id="IPR011009">
    <property type="entry name" value="Kinase-like_dom_sf"/>
</dbReference>
<dbReference type="InterPro" id="IPR017441">
    <property type="entry name" value="Protein_kinase_ATP_BS"/>
</dbReference>
<dbReference type="Gene3D" id="1.10.510.10">
    <property type="entry name" value="Transferase(Phosphotransferase) domain 1"/>
    <property type="match status" value="1"/>
</dbReference>
<gene>
    <name evidence="13" type="ORF">BD289DRAFT_447468</name>
</gene>
<dbReference type="PROSITE" id="PS00108">
    <property type="entry name" value="PROTEIN_KINASE_ST"/>
    <property type="match status" value="1"/>
</dbReference>
<keyword evidence="3" id="KW-0813">Transport</keyword>
<evidence type="ECO:0000256" key="9">
    <source>
        <dbReference type="SAM" id="Coils"/>
    </source>
</evidence>
<dbReference type="PANTHER" id="PTHR24348:SF68">
    <property type="entry name" value="SERINE_THREONINE-PROTEIN KINASE ATG1C"/>
    <property type="match status" value="1"/>
</dbReference>
<evidence type="ECO:0000256" key="8">
    <source>
        <dbReference type="PROSITE-ProRule" id="PRU10141"/>
    </source>
</evidence>
<sequence>MESQAEDQEPDTQSTQQATQKVLDPRRIGKQNSGFSDADVADIACILLPSSEAARVPLRELALRASEYTGETSNVEHPGALACEALNHMTHLDGEHAIVVRLSTRFKDPTKGFVFGRSPLRCDVGFNNDKMKRLSNVHFRIYFNDYGVLMLEDLSSNGLHVDGVNLKRKDSEKPSRRTINSGSVIRILMESLDEDLHFLVRIPRREGDYEKAFRTNLKRHMDEVQQLRAEAEEAAKTITPGPAGHVDLFPQTEAATRTPVRGKRRLNPLETTTIRDIEGTEWDGSDKYNRVCRIGKGAFAVVYKVTAKFNGKPYAAKELDKRKFMKNGVLDQKVENEMKIMQRAKHRNIVEYIEHIDYNDRLFIIIMEYVANGDLGDLITDNGALMESVVQDMSSQLLSALAYLHRHNITHRDVKPDNILVSSMTPFIVKLTDFGLSKMVDTEKTFLKTFCGTLLYCAPEVYNEYAQYDEYGHRLTRAKPRRKTLGQRYDHAVDIWSLGGVLYYTLTAKPPFPAKNGISYTELLHQIMTKPLNTNPLIDMEISPIGIDFLTQMLQRRPEQRATTEVLQVHPWLADTDFAGERHGDSPEAEIDDELGQLGMQASQLSLEDQSRSENKLAEEDDDAFEYDTEHGDSRDSEPSFDENNHATDFDRFDSHHEENYTFDPMHMRAQRLFGEVSEDDSAAETPNHSYISVAADNFNRTQIFNPQAQKDSNLPASSRQQPRRSDHESQPPRPSGLSPTHRSTTTSFNDLDNTTFSAEVQDLEGTESQLEMLNMKSLAAPQTTLTTFTTSKRKPSQEAGEDVDSTPKARPAVKRIRSESVHELVSSDEEAEQNLYSQIPALPRIVSSRQIDKPVQKSIYWDARDRKTWHLHYPEMTQLQHDAFTSGARLRGEEFAPGKSPLWDLAMKEFPPAVPSPGTSGSDLSSIGSEWRSDVFGTGNGAPSLRSTDDDLPATLSPGHSSLAMTFTDAPCNRIVASLDSMEGSVLSGISINIDSAMASWGRKLSNTHVFTPAEETKVPKYGFKVLLWKEGYEPSRNFRPWNVPQDDFYFYISTKAKFGIRVNELGVMSVEPEDPKAPSRNWARLYDGDVVVPWRESRRDQSKIKLLFRCSWGGSAQRRPINSPTTLVSAETADRLDASCRKVESYLAKLAEHDRRVEEAHFDASERLRNIDRERLRSQNFEAKRLEACRVKAMRASRRSSPAHMIPPSSAPPNMTAHTNGTMSRQQNIPTLKHAASVVDTRALCTTLEE</sequence>
<evidence type="ECO:0000259" key="12">
    <source>
        <dbReference type="PROSITE" id="PS50011"/>
    </source>
</evidence>
<keyword evidence="4 8" id="KW-0547">Nucleotide-binding</keyword>
<dbReference type="SMART" id="SM00240">
    <property type="entry name" value="FHA"/>
    <property type="match status" value="1"/>
</dbReference>
<dbReference type="GO" id="GO:0034045">
    <property type="term" value="C:phagophore assembly site membrane"/>
    <property type="evidence" value="ECO:0007669"/>
    <property type="project" value="UniProtKB-SubCell"/>
</dbReference>
<name>A0A2T2ZT26_9PEZI</name>
<dbReference type="GO" id="GO:0004674">
    <property type="term" value="F:protein serine/threonine kinase activity"/>
    <property type="evidence" value="ECO:0007669"/>
    <property type="project" value="InterPro"/>
</dbReference>
<comment type="similarity">
    <text evidence="2">Belongs to the protein kinase superfamily. CAMK Ser/Thr protein kinase family. CHEK2 subfamily.</text>
</comment>
<dbReference type="SUPFAM" id="SSF56112">
    <property type="entry name" value="Protein kinase-like (PK-like)"/>
    <property type="match status" value="1"/>
</dbReference>
<feature type="compositionally biased region" description="Polar residues" evidence="10">
    <location>
        <begin position="11"/>
        <end position="20"/>
    </location>
</feature>
<accession>A0A2T2ZT26</accession>
<dbReference type="PANTHER" id="PTHR24348">
    <property type="entry name" value="SERINE/THREONINE-PROTEIN KINASE UNC-51-RELATED"/>
    <property type="match status" value="1"/>
</dbReference>
<dbReference type="Pfam" id="PF00498">
    <property type="entry name" value="FHA"/>
    <property type="match status" value="1"/>
</dbReference>
<evidence type="ECO:0000259" key="11">
    <source>
        <dbReference type="PROSITE" id="PS50006"/>
    </source>
</evidence>
<evidence type="ECO:0000256" key="2">
    <source>
        <dbReference type="ARBA" id="ARBA00005575"/>
    </source>
</evidence>
<dbReference type="Gene3D" id="2.60.200.20">
    <property type="match status" value="1"/>
</dbReference>
<dbReference type="PROSITE" id="PS50011">
    <property type="entry name" value="PROTEIN_KINASE_DOM"/>
    <property type="match status" value="1"/>
</dbReference>
<feature type="region of interest" description="Disordered" evidence="10">
    <location>
        <begin position="785"/>
        <end position="818"/>
    </location>
</feature>
<dbReference type="InParanoid" id="A0A2T2ZT26"/>
<dbReference type="Pfam" id="PF00069">
    <property type="entry name" value="Pkinase"/>
    <property type="match status" value="1"/>
</dbReference>
<dbReference type="InterPro" id="IPR008271">
    <property type="entry name" value="Ser/Thr_kinase_AS"/>
</dbReference>
<feature type="compositionally biased region" description="Basic and acidic residues" evidence="10">
    <location>
        <begin position="628"/>
        <end position="653"/>
    </location>
</feature>
<keyword evidence="5 8" id="KW-0067">ATP-binding</keyword>